<keyword evidence="3" id="KW-1185">Reference proteome</keyword>
<name>A0ABW0GQ50_9MICO</name>
<organism evidence="2 3">
    <name type="scientific">Aquipuribacter nitratireducens</name>
    <dbReference type="NCBI Taxonomy" id="650104"/>
    <lineage>
        <taxon>Bacteria</taxon>
        <taxon>Bacillati</taxon>
        <taxon>Actinomycetota</taxon>
        <taxon>Actinomycetes</taxon>
        <taxon>Micrococcales</taxon>
        <taxon>Intrasporangiaceae</taxon>
        <taxon>Aquipuribacter</taxon>
    </lineage>
</organism>
<dbReference type="SUPFAM" id="SSF52540">
    <property type="entry name" value="P-loop containing nucleoside triphosphate hydrolases"/>
    <property type="match status" value="1"/>
</dbReference>
<accession>A0ABW0GQ50</accession>
<dbReference type="Proteomes" id="UP001596122">
    <property type="component" value="Unassembled WGS sequence"/>
</dbReference>
<dbReference type="Gene3D" id="3.40.50.300">
    <property type="entry name" value="P-loop containing nucleotide triphosphate hydrolases"/>
    <property type="match status" value="1"/>
</dbReference>
<proteinExistence type="predicted"/>
<dbReference type="EMBL" id="JBHSLD010000009">
    <property type="protein sequence ID" value="MFC5381345.1"/>
    <property type="molecule type" value="Genomic_DNA"/>
</dbReference>
<reference evidence="3" key="1">
    <citation type="journal article" date="2019" name="Int. J. Syst. Evol. Microbiol.">
        <title>The Global Catalogue of Microorganisms (GCM) 10K type strain sequencing project: providing services to taxonomists for standard genome sequencing and annotation.</title>
        <authorList>
            <consortium name="The Broad Institute Genomics Platform"/>
            <consortium name="The Broad Institute Genome Sequencing Center for Infectious Disease"/>
            <person name="Wu L."/>
            <person name="Ma J."/>
        </authorList>
    </citation>
    <scope>NUCLEOTIDE SEQUENCE [LARGE SCALE GENOMIC DNA]</scope>
    <source>
        <strain evidence="3">CCUG 43114</strain>
    </source>
</reference>
<protein>
    <submittedName>
        <fullName evidence="2">YcjF family protein</fullName>
    </submittedName>
</protein>
<dbReference type="InterPro" id="IPR006073">
    <property type="entry name" value="GTP-bd"/>
</dbReference>
<dbReference type="RefSeq" id="WP_340269237.1">
    <property type="nucleotide sequence ID" value="NZ_JBBEOG010000004.1"/>
</dbReference>
<evidence type="ECO:0000313" key="3">
    <source>
        <dbReference type="Proteomes" id="UP001596122"/>
    </source>
</evidence>
<feature type="domain" description="G" evidence="1">
    <location>
        <begin position="24"/>
        <end position="143"/>
    </location>
</feature>
<dbReference type="Pfam" id="PF01926">
    <property type="entry name" value="MMR_HSR1"/>
    <property type="match status" value="1"/>
</dbReference>
<dbReference type="InterPro" id="IPR027417">
    <property type="entry name" value="P-loop_NTPase"/>
</dbReference>
<comment type="caution">
    <text evidence="2">The sequence shown here is derived from an EMBL/GenBank/DDBJ whole genome shotgun (WGS) entry which is preliminary data.</text>
</comment>
<evidence type="ECO:0000259" key="1">
    <source>
        <dbReference type="Pfam" id="PF01926"/>
    </source>
</evidence>
<evidence type="ECO:0000313" key="2">
    <source>
        <dbReference type="EMBL" id="MFC5381345.1"/>
    </source>
</evidence>
<gene>
    <name evidence="2" type="ORF">ACFPJ6_11125</name>
</gene>
<dbReference type="CDD" id="cd00882">
    <property type="entry name" value="Ras_like_GTPase"/>
    <property type="match status" value="1"/>
</dbReference>
<sequence length="380" mass="39354">MTPGDDGFRTAFAGETEALGRITILVLGRTGVGKSTLVNAVFGESLAETGIGRPVTQASHLYAREGHGVAVVDTKGLELGTDAEQLVGELRDLVAHSRTRPPHEQVHVAWFCLQAADLRVQDSERAVLEALRELGVPTVLVMTRVGLHQGRTHPDVVAFAAAVEAMGLPVVDGRAHPVMAQADPFSGFPAHGLPELLEVTRRVAPEGVRAALVAAQRVDADAKAKEAGKAVAAAAAQAAAVAATPIPFADAAVLVPIQLRMMSRIALLHNVPMDRATMLALASVAATTGAGRSLTTGLLKLVPGAGTLTGGVVGASVASGVTMAMGAAWIQVCRRYGRDGLVDGVALASGEVRDLFLRELRSALPGGLGGRRSAPHERLR</sequence>